<name>A0A1H7WS57_9NOCA</name>
<dbReference type="AlphaFoldDB" id="A0A1H7WS57"/>
<organism evidence="5 6">
    <name type="scientific">Rhodococcus maanshanensis</name>
    <dbReference type="NCBI Taxonomy" id="183556"/>
    <lineage>
        <taxon>Bacteria</taxon>
        <taxon>Bacillati</taxon>
        <taxon>Actinomycetota</taxon>
        <taxon>Actinomycetes</taxon>
        <taxon>Mycobacteriales</taxon>
        <taxon>Nocardiaceae</taxon>
        <taxon>Rhodococcus</taxon>
    </lineage>
</organism>
<dbReference type="EMBL" id="FOAW01000028">
    <property type="protein sequence ID" value="SEM24085.1"/>
    <property type="molecule type" value="Genomic_DNA"/>
</dbReference>
<evidence type="ECO:0000313" key="6">
    <source>
        <dbReference type="Proteomes" id="UP000198677"/>
    </source>
</evidence>
<evidence type="ECO:0000313" key="5">
    <source>
        <dbReference type="EMBL" id="SEM24085.1"/>
    </source>
</evidence>
<dbReference type="GO" id="GO:0016787">
    <property type="term" value="F:hydrolase activity"/>
    <property type="evidence" value="ECO:0007669"/>
    <property type="project" value="UniProtKB-KW"/>
</dbReference>
<dbReference type="Gene3D" id="3.40.50.1820">
    <property type="entry name" value="alpha/beta hydrolase"/>
    <property type="match status" value="1"/>
</dbReference>
<evidence type="ECO:0000256" key="1">
    <source>
        <dbReference type="ARBA" id="ARBA00010515"/>
    </source>
</evidence>
<dbReference type="Proteomes" id="UP000198677">
    <property type="component" value="Unassembled WGS sequence"/>
</dbReference>
<protein>
    <submittedName>
        <fullName evidence="5">Acetyl esterase</fullName>
    </submittedName>
</protein>
<reference evidence="6" key="1">
    <citation type="submission" date="2016-10" db="EMBL/GenBank/DDBJ databases">
        <authorList>
            <person name="Varghese N."/>
            <person name="Submissions S."/>
        </authorList>
    </citation>
    <scope>NUCLEOTIDE SEQUENCE [LARGE SCALE GENOMIC DNA]</scope>
    <source>
        <strain evidence="6">DSM 44675</strain>
    </source>
</reference>
<dbReference type="RefSeq" id="WP_072753026.1">
    <property type="nucleotide sequence ID" value="NZ_FOAW01000028.1"/>
</dbReference>
<dbReference type="PANTHER" id="PTHR48081">
    <property type="entry name" value="AB HYDROLASE SUPERFAMILY PROTEIN C4A8.06C"/>
    <property type="match status" value="1"/>
</dbReference>
<dbReference type="PROSITE" id="PS01174">
    <property type="entry name" value="LIPASE_GDXG_SER"/>
    <property type="match status" value="1"/>
</dbReference>
<keyword evidence="2" id="KW-0378">Hydrolase</keyword>
<dbReference type="InterPro" id="IPR033140">
    <property type="entry name" value="Lipase_GDXG_put_SER_AS"/>
</dbReference>
<proteinExistence type="inferred from homology"/>
<dbReference type="InterPro" id="IPR013094">
    <property type="entry name" value="AB_hydrolase_3"/>
</dbReference>
<evidence type="ECO:0000256" key="3">
    <source>
        <dbReference type="PROSITE-ProRule" id="PRU10038"/>
    </source>
</evidence>
<dbReference type="InterPro" id="IPR050300">
    <property type="entry name" value="GDXG_lipolytic_enzyme"/>
</dbReference>
<keyword evidence="6" id="KW-1185">Reference proteome</keyword>
<evidence type="ECO:0000259" key="4">
    <source>
        <dbReference type="Pfam" id="PF07859"/>
    </source>
</evidence>
<feature type="domain" description="Alpha/beta hydrolase fold-3" evidence="4">
    <location>
        <begin position="79"/>
        <end position="283"/>
    </location>
</feature>
<gene>
    <name evidence="5" type="ORF">SAMN05444583_12848</name>
</gene>
<dbReference type="SUPFAM" id="SSF53474">
    <property type="entry name" value="alpha/beta-Hydrolases"/>
    <property type="match status" value="1"/>
</dbReference>
<sequence>MTVDAEVAAILDALNAGFPKVETMAGAQARAAIRARLVLPDQPEPVAEVIERVVPGPGSDLPVRIYRPAVTSDADVPIVVFAHGGGFVFCDLDTHDGICRAMANGVGAIVVSVDYRLAPESRWPAAAEDVYAVVAWVAEHGQELGGDTGRIVVAGDSAGGNLAAVTALIARDRGGPALAAQLLLYPVIAADFETDSYREFATGYFNTRAAMQWYWDQYVAVEDRDHPHASPLRAELAGLPPAVVVTAGCDPLCSEGDAYAKALAAEGVPVNHRRYDGAIHGFMTMGMLALARTAQKQAWADLRELLDPAR</sequence>
<feature type="active site" evidence="3">
    <location>
        <position position="157"/>
    </location>
</feature>
<dbReference type="FunFam" id="3.40.50.1820:FF:000089">
    <property type="entry name" value="Alpha/beta hydrolase"/>
    <property type="match status" value="1"/>
</dbReference>
<dbReference type="Pfam" id="PF07859">
    <property type="entry name" value="Abhydrolase_3"/>
    <property type="match status" value="1"/>
</dbReference>
<dbReference type="InterPro" id="IPR029058">
    <property type="entry name" value="AB_hydrolase_fold"/>
</dbReference>
<dbReference type="OrthoDB" id="3181909at2"/>
<comment type="similarity">
    <text evidence="1">Belongs to the 'GDXG' lipolytic enzyme family.</text>
</comment>
<accession>A0A1H7WS57</accession>
<dbReference type="PANTHER" id="PTHR48081:SF8">
    <property type="entry name" value="ALPHA_BETA HYDROLASE FOLD-3 DOMAIN-CONTAINING PROTEIN-RELATED"/>
    <property type="match status" value="1"/>
</dbReference>
<evidence type="ECO:0000256" key="2">
    <source>
        <dbReference type="ARBA" id="ARBA00022801"/>
    </source>
</evidence>